<gene>
    <name evidence="3" type="ORF">ABID43_004705</name>
</gene>
<reference evidence="3 4" key="1">
    <citation type="submission" date="2024-06" db="EMBL/GenBank/DDBJ databases">
        <title>Genomic Encyclopedia of Type Strains, Phase IV (KMG-IV): sequencing the most valuable type-strain genomes for metagenomic binning, comparative biology and taxonomic classification.</title>
        <authorList>
            <person name="Goeker M."/>
        </authorList>
    </citation>
    <scope>NUCLEOTIDE SEQUENCE [LARGE SCALE GENOMIC DNA]</scope>
    <source>
        <strain evidence="3 4">DSM 21331</strain>
    </source>
</reference>
<evidence type="ECO:0000256" key="1">
    <source>
        <dbReference type="SAM" id="MobiDB-lite"/>
    </source>
</evidence>
<evidence type="ECO:0000313" key="3">
    <source>
        <dbReference type="EMBL" id="MET3695139.1"/>
    </source>
</evidence>
<feature type="region of interest" description="Disordered" evidence="1">
    <location>
        <begin position="51"/>
        <end position="88"/>
    </location>
</feature>
<accession>A0ABV2LBA8</accession>
<keyword evidence="4" id="KW-1185">Reference proteome</keyword>
<comment type="caution">
    <text evidence="3">The sequence shown here is derived from an EMBL/GenBank/DDBJ whole genome shotgun (WGS) entry which is preliminary data.</text>
</comment>
<protein>
    <submittedName>
        <fullName evidence="3">Uncharacterized protein</fullName>
    </submittedName>
</protein>
<sequence>MNVRLASAAAALVLTLGAPVSSALAQSYNAPAGIPAATAPGSRAVGYYDDVTTGSIGRRSDDSAKEGNAEQNDKPTANYGTTSGGPAY</sequence>
<feature type="chain" id="PRO_5046318220" evidence="2">
    <location>
        <begin position="26"/>
        <end position="88"/>
    </location>
</feature>
<name>A0ABV2LBA8_9HYPH</name>
<organism evidence="3 4">
    <name type="scientific">Methylobacterium goesingense</name>
    <dbReference type="NCBI Taxonomy" id="243690"/>
    <lineage>
        <taxon>Bacteria</taxon>
        <taxon>Pseudomonadati</taxon>
        <taxon>Pseudomonadota</taxon>
        <taxon>Alphaproteobacteria</taxon>
        <taxon>Hyphomicrobiales</taxon>
        <taxon>Methylobacteriaceae</taxon>
        <taxon>Methylobacterium</taxon>
    </lineage>
</organism>
<dbReference type="Proteomes" id="UP001549145">
    <property type="component" value="Unassembled WGS sequence"/>
</dbReference>
<evidence type="ECO:0000256" key="2">
    <source>
        <dbReference type="SAM" id="SignalP"/>
    </source>
</evidence>
<dbReference type="RefSeq" id="WP_238280568.1">
    <property type="nucleotide sequence ID" value="NZ_BPQL01000087.1"/>
</dbReference>
<feature type="signal peptide" evidence="2">
    <location>
        <begin position="1"/>
        <end position="25"/>
    </location>
</feature>
<dbReference type="EMBL" id="JBEPMM010000023">
    <property type="protein sequence ID" value="MET3695139.1"/>
    <property type="molecule type" value="Genomic_DNA"/>
</dbReference>
<feature type="compositionally biased region" description="Basic and acidic residues" evidence="1">
    <location>
        <begin position="58"/>
        <end position="73"/>
    </location>
</feature>
<evidence type="ECO:0000313" key="4">
    <source>
        <dbReference type="Proteomes" id="UP001549145"/>
    </source>
</evidence>
<proteinExistence type="predicted"/>
<keyword evidence="2" id="KW-0732">Signal</keyword>